<evidence type="ECO:0000313" key="4">
    <source>
        <dbReference type="Proteomes" id="UP001301350"/>
    </source>
</evidence>
<feature type="region of interest" description="Disordered" evidence="1">
    <location>
        <begin position="1"/>
        <end position="25"/>
    </location>
</feature>
<keyword evidence="2" id="KW-0812">Transmembrane</keyword>
<proteinExistence type="predicted"/>
<sequence length="819" mass="90727">MDDWLGRARGGAGEGHPSFSADRSGWWNGGSGTSADDLRLALTGDVATRGVVLQLQAVFQAALDGREDFQAISGLLPDCVSCVFGYSRGGTGGPSGWLERAELSDTGGGDVAGLVELLGPRGPLFRCLLRYHAEYAYEFPLSNFPAHTVREVWALWRRGVRRSDATSSSEVVQPGGAVPSTASPLSRYLAERLHDVHGETARIGAAAYYVFCLLAYPLWHELPESDDRRGGATSAVRSQHVYERLVLAFWRNCSDRVRDQQLCLRAGGAEDAPSLFVCAMLELWFNWNGELAGSSASWAQDRGAAPLRPMAYRPLSRLTLRCQAVVVHDFLQRLSPAALSASLPPGTAGARNGGRLSDARSSPGTLLQASALEPGTLRGADVTSLAAALRGQPAMSARASGTPDSDFDELYRGGGVPWASWLYHQYIRFFHHSMHAALSAAMDLSPETAVALMQLFRCWLLPWEEAPYLRPSPGESAGGAHRRLQQFLQLTREVLERRDRHDHRSRYDSQRWAHLVEQRAAAYREMLALLLRFITRSRCILRSAAAMLEYHRLYCGLNSRELEQDLRGASPRAEHPEHSSWKRPGRWSVVDADERCAEVLDRDQLRESMRELRAQIEKRLLSGWSATAPFSSRSAREKSEHWVDPWVRLFDDETHDGRPEMPAQHAPNVDGPDASAPLLPERLSEVSALAWPSDRNDTADMQHSPTRSVAGDAALGATTSSRSALRLRGGRSIPRLSPQGREQVLRGERKCSNLDVVPLGDVWDVPPQSTEWAPALRLAHRLAVALERQTGMRWNTRWLASYVALLYLGLLLLLMVPWW</sequence>
<keyword evidence="2" id="KW-1133">Transmembrane helix</keyword>
<accession>A0AAV9IQA9</accession>
<evidence type="ECO:0000256" key="1">
    <source>
        <dbReference type="SAM" id="MobiDB-lite"/>
    </source>
</evidence>
<keyword evidence="2" id="KW-0472">Membrane</keyword>
<keyword evidence="4" id="KW-1185">Reference proteome</keyword>
<reference evidence="3 4" key="1">
    <citation type="submission" date="2022-07" db="EMBL/GenBank/DDBJ databases">
        <title>Genome-wide signatures of adaptation to extreme environments.</title>
        <authorList>
            <person name="Cho C.H."/>
            <person name="Yoon H.S."/>
        </authorList>
    </citation>
    <scope>NUCLEOTIDE SEQUENCE [LARGE SCALE GENOMIC DNA]</scope>
    <source>
        <strain evidence="3 4">DBV 063 E5</strain>
    </source>
</reference>
<organism evidence="3 4">
    <name type="scientific">Cyanidium caldarium</name>
    <name type="common">Red alga</name>
    <dbReference type="NCBI Taxonomy" id="2771"/>
    <lineage>
        <taxon>Eukaryota</taxon>
        <taxon>Rhodophyta</taxon>
        <taxon>Bangiophyceae</taxon>
        <taxon>Cyanidiales</taxon>
        <taxon>Cyanidiaceae</taxon>
        <taxon>Cyanidium</taxon>
    </lineage>
</organism>
<gene>
    <name evidence="3" type="ORF">CDCA_CDCA02G0577</name>
</gene>
<comment type="caution">
    <text evidence="3">The sequence shown here is derived from an EMBL/GenBank/DDBJ whole genome shotgun (WGS) entry which is preliminary data.</text>
</comment>
<feature type="region of interest" description="Disordered" evidence="1">
    <location>
        <begin position="653"/>
        <end position="676"/>
    </location>
</feature>
<dbReference type="AlphaFoldDB" id="A0AAV9IQA9"/>
<dbReference type="EMBL" id="JANCYW010000002">
    <property type="protein sequence ID" value="KAK4534552.1"/>
    <property type="molecule type" value="Genomic_DNA"/>
</dbReference>
<evidence type="ECO:0000256" key="2">
    <source>
        <dbReference type="SAM" id="Phobius"/>
    </source>
</evidence>
<dbReference type="Proteomes" id="UP001301350">
    <property type="component" value="Unassembled WGS sequence"/>
</dbReference>
<evidence type="ECO:0008006" key="5">
    <source>
        <dbReference type="Google" id="ProtNLM"/>
    </source>
</evidence>
<protein>
    <recommendedName>
        <fullName evidence="5">Sphingomyelin phosphodiesterase 4</fullName>
    </recommendedName>
</protein>
<evidence type="ECO:0000313" key="3">
    <source>
        <dbReference type="EMBL" id="KAK4534552.1"/>
    </source>
</evidence>
<name>A0AAV9IQA9_CYACA</name>
<feature type="transmembrane region" description="Helical" evidence="2">
    <location>
        <begin position="798"/>
        <end position="818"/>
    </location>
</feature>